<dbReference type="EMBL" id="JACHXU010000006">
    <property type="protein sequence ID" value="MBB3206278.1"/>
    <property type="molecule type" value="Genomic_DNA"/>
</dbReference>
<dbReference type="Pfam" id="PF00534">
    <property type="entry name" value="Glycos_transf_1"/>
    <property type="match status" value="1"/>
</dbReference>
<protein>
    <submittedName>
        <fullName evidence="3">Glycosyltransferase involved in cell wall biosynthesis</fullName>
    </submittedName>
</protein>
<feature type="domain" description="Glycosyl transferase family 1" evidence="1">
    <location>
        <begin position="184"/>
        <end position="355"/>
    </location>
</feature>
<dbReference type="AlphaFoldDB" id="A0A7W5DY74"/>
<feature type="domain" description="Glycosyltransferase subfamily 4-like N-terminal" evidence="2">
    <location>
        <begin position="30"/>
        <end position="181"/>
    </location>
</feature>
<dbReference type="PANTHER" id="PTHR45947:SF15">
    <property type="entry name" value="TEICHURONIC ACID BIOSYNTHESIS GLYCOSYLTRANSFERASE TUAC-RELATED"/>
    <property type="match status" value="1"/>
</dbReference>
<evidence type="ECO:0000259" key="1">
    <source>
        <dbReference type="Pfam" id="PF00534"/>
    </source>
</evidence>
<accession>A0A7W5DY74</accession>
<evidence type="ECO:0000259" key="2">
    <source>
        <dbReference type="Pfam" id="PF13439"/>
    </source>
</evidence>
<dbReference type="Gene3D" id="3.40.50.2000">
    <property type="entry name" value="Glycogen Phosphorylase B"/>
    <property type="match status" value="2"/>
</dbReference>
<sequence length="389" mass="42738">MSLNREPVSSLGEPRVLYVVWELGNVSETFLTQTAKRLPLDVRVHEWLATPKEPQPGSHNILERVWRRLSPRPSKNTNADRAQNRFREQLAATEADTVLVDTGPLAMLVATVCKELSIPLCVRFHGVDAYATRLTGEGGNNYRDVFQSAQSIIGVSRHMCEQLKQVGAPDEKIRYSAYFVDPTLFDTSGINTEAIRFLAVGRLVEKKAPLVTLMAFRRALEQCPDIRLMIIGDGPMEQACRQFIRASRMSHAVELAGPLPHETVAEFMSASDVFVQHSVAGTDNDHEGTPVGILEAQISGLPVVSTRHAGIPDVVKEGVTGFLVDEFDVNGMAQHMITLAQSPGLAQQMGAASREIVSSEFSFDNTLGKLARILTEAAKVPSGDQRKRL</sequence>
<dbReference type="InterPro" id="IPR001296">
    <property type="entry name" value="Glyco_trans_1"/>
</dbReference>
<organism evidence="3 4">
    <name type="scientific">Aporhodopirellula rubra</name>
    <dbReference type="NCBI Taxonomy" id="980271"/>
    <lineage>
        <taxon>Bacteria</taxon>
        <taxon>Pseudomonadati</taxon>
        <taxon>Planctomycetota</taxon>
        <taxon>Planctomycetia</taxon>
        <taxon>Pirellulales</taxon>
        <taxon>Pirellulaceae</taxon>
        <taxon>Aporhodopirellula</taxon>
    </lineage>
</organism>
<dbReference type="PANTHER" id="PTHR45947">
    <property type="entry name" value="SULFOQUINOVOSYL TRANSFERASE SQD2"/>
    <property type="match status" value="1"/>
</dbReference>
<dbReference type="RefSeq" id="WP_184304667.1">
    <property type="nucleotide sequence ID" value="NZ_JACHXU010000006.1"/>
</dbReference>
<dbReference type="Proteomes" id="UP000536179">
    <property type="component" value="Unassembled WGS sequence"/>
</dbReference>
<reference evidence="3 4" key="1">
    <citation type="submission" date="2020-08" db="EMBL/GenBank/DDBJ databases">
        <title>Genomic Encyclopedia of Type Strains, Phase III (KMG-III): the genomes of soil and plant-associated and newly described type strains.</title>
        <authorList>
            <person name="Whitman W."/>
        </authorList>
    </citation>
    <scope>NUCLEOTIDE SEQUENCE [LARGE SCALE GENOMIC DNA]</scope>
    <source>
        <strain evidence="3 4">CECT 8075</strain>
    </source>
</reference>
<comment type="caution">
    <text evidence="3">The sequence shown here is derived from an EMBL/GenBank/DDBJ whole genome shotgun (WGS) entry which is preliminary data.</text>
</comment>
<keyword evidence="4" id="KW-1185">Reference proteome</keyword>
<dbReference type="InterPro" id="IPR050194">
    <property type="entry name" value="Glycosyltransferase_grp1"/>
</dbReference>
<dbReference type="SUPFAM" id="SSF53756">
    <property type="entry name" value="UDP-Glycosyltransferase/glycogen phosphorylase"/>
    <property type="match status" value="1"/>
</dbReference>
<dbReference type="CDD" id="cd03801">
    <property type="entry name" value="GT4_PimA-like"/>
    <property type="match status" value="1"/>
</dbReference>
<dbReference type="Pfam" id="PF13439">
    <property type="entry name" value="Glyco_transf_4"/>
    <property type="match status" value="1"/>
</dbReference>
<gene>
    <name evidence="3" type="ORF">FHS27_002087</name>
</gene>
<evidence type="ECO:0000313" key="4">
    <source>
        <dbReference type="Proteomes" id="UP000536179"/>
    </source>
</evidence>
<dbReference type="InterPro" id="IPR028098">
    <property type="entry name" value="Glyco_trans_4-like_N"/>
</dbReference>
<proteinExistence type="predicted"/>
<name>A0A7W5DY74_9BACT</name>
<keyword evidence="3" id="KW-0808">Transferase</keyword>
<evidence type="ECO:0000313" key="3">
    <source>
        <dbReference type="EMBL" id="MBB3206278.1"/>
    </source>
</evidence>
<dbReference type="GO" id="GO:0016757">
    <property type="term" value="F:glycosyltransferase activity"/>
    <property type="evidence" value="ECO:0007669"/>
    <property type="project" value="InterPro"/>
</dbReference>